<keyword evidence="4" id="KW-0067">ATP-binding</keyword>
<evidence type="ECO:0000259" key="5">
    <source>
        <dbReference type="Pfam" id="PF00288"/>
    </source>
</evidence>
<dbReference type="PIRSF" id="PIRSF033887">
    <property type="entry name" value="PduX"/>
    <property type="match status" value="1"/>
</dbReference>
<proteinExistence type="predicted"/>
<dbReference type="PANTHER" id="PTHR43527:SF1">
    <property type="entry name" value="L-THREONINE KINASE"/>
    <property type="match status" value="1"/>
</dbReference>
<dbReference type="EMBL" id="UAWC01000026">
    <property type="protein sequence ID" value="SQB36100.1"/>
    <property type="molecule type" value="Genomic_DNA"/>
</dbReference>
<evidence type="ECO:0000313" key="6">
    <source>
        <dbReference type="EMBL" id="SQB36100.1"/>
    </source>
</evidence>
<dbReference type="GO" id="GO:0016301">
    <property type="term" value="F:kinase activity"/>
    <property type="evidence" value="ECO:0007669"/>
    <property type="project" value="UniProtKB-KW"/>
</dbReference>
<keyword evidence="2" id="KW-0547">Nucleotide-binding</keyword>
<dbReference type="Proteomes" id="UP000250223">
    <property type="component" value="Unassembled WGS sequence"/>
</dbReference>
<dbReference type="InterPro" id="IPR012363">
    <property type="entry name" value="PduX"/>
</dbReference>
<name>A0A2X2YC15_CLOCO</name>
<evidence type="ECO:0000256" key="1">
    <source>
        <dbReference type="ARBA" id="ARBA00022679"/>
    </source>
</evidence>
<feature type="domain" description="GHMP kinase N-terminal" evidence="5">
    <location>
        <begin position="57"/>
        <end position="122"/>
    </location>
</feature>
<accession>A0A2X2YC15</accession>
<evidence type="ECO:0000313" key="7">
    <source>
        <dbReference type="Proteomes" id="UP000250223"/>
    </source>
</evidence>
<dbReference type="InterPro" id="IPR014721">
    <property type="entry name" value="Ribsml_uS5_D2-typ_fold_subgr"/>
</dbReference>
<organism evidence="6 7">
    <name type="scientific">Clostridium cochlearium</name>
    <dbReference type="NCBI Taxonomy" id="1494"/>
    <lineage>
        <taxon>Bacteria</taxon>
        <taxon>Bacillati</taxon>
        <taxon>Bacillota</taxon>
        <taxon>Clostridia</taxon>
        <taxon>Eubacteriales</taxon>
        <taxon>Clostridiaceae</taxon>
        <taxon>Clostridium</taxon>
    </lineage>
</organism>
<dbReference type="Pfam" id="PF00288">
    <property type="entry name" value="GHMP_kinases_N"/>
    <property type="match status" value="1"/>
</dbReference>
<dbReference type="SUPFAM" id="SSF54211">
    <property type="entry name" value="Ribosomal protein S5 domain 2-like"/>
    <property type="match status" value="1"/>
</dbReference>
<dbReference type="GO" id="GO:0005524">
    <property type="term" value="F:ATP binding"/>
    <property type="evidence" value="ECO:0007669"/>
    <property type="project" value="UniProtKB-KW"/>
</dbReference>
<dbReference type="InterPro" id="IPR020568">
    <property type="entry name" value="Ribosomal_Su5_D2-typ_SF"/>
</dbReference>
<sequence length="277" mass="32115">MEKVIFYPGSFGEIIQGRFEDKDILCSCPINLYTKVKIYESIEEKNINRYYKSYKFMENVLRDWSYYDYFHDLHIDIESKIPKGKGFASSTADLAAVYNCLIDLFKRPYNQKELINNCVKIEPTDSIIFEELTLFDYKKGDYSEGIGKCPQFNILVFEGEKIVNTVEFNKKVLTPLSNIEDLVPILKEGIKYKDINKIAYCSTESIVRNTKRLDYTILPIVLKIQREIGAWGIIGAHSGDALGIIYEGELKKDILNKYINILKGVKIYKVKSLEKWT</sequence>
<gene>
    <name evidence="6" type="ORF">NCTC13028_02326</name>
</gene>
<dbReference type="InterPro" id="IPR006204">
    <property type="entry name" value="GHMP_kinase_N_dom"/>
</dbReference>
<dbReference type="RefSeq" id="WP_111921777.1">
    <property type="nucleotide sequence ID" value="NZ_JAHLNT010000006.1"/>
</dbReference>
<reference evidence="6 7" key="1">
    <citation type="submission" date="2018-06" db="EMBL/GenBank/DDBJ databases">
        <authorList>
            <consortium name="Pathogen Informatics"/>
            <person name="Doyle S."/>
        </authorList>
    </citation>
    <scope>NUCLEOTIDE SEQUENCE [LARGE SCALE GENOMIC DNA]</scope>
    <source>
        <strain evidence="6 7">NCTC13028</strain>
    </source>
</reference>
<dbReference type="Gene3D" id="3.30.230.10">
    <property type="match status" value="1"/>
</dbReference>
<evidence type="ECO:0000256" key="3">
    <source>
        <dbReference type="ARBA" id="ARBA00022777"/>
    </source>
</evidence>
<dbReference type="PANTHER" id="PTHR43527">
    <property type="entry name" value="4-DIPHOSPHOCYTIDYL-2-C-METHYL-D-ERYTHRITOL KINASE, CHLOROPLASTIC"/>
    <property type="match status" value="1"/>
</dbReference>
<evidence type="ECO:0000256" key="2">
    <source>
        <dbReference type="ARBA" id="ARBA00022741"/>
    </source>
</evidence>
<keyword evidence="3" id="KW-0418">Kinase</keyword>
<evidence type="ECO:0000256" key="4">
    <source>
        <dbReference type="ARBA" id="ARBA00022840"/>
    </source>
</evidence>
<protein>
    <submittedName>
        <fullName evidence="6">PduX-like protein</fullName>
    </submittedName>
</protein>
<dbReference type="AlphaFoldDB" id="A0A2X2YC15"/>
<keyword evidence="1" id="KW-0808">Transferase</keyword>